<evidence type="ECO:0000313" key="2">
    <source>
        <dbReference type="Proteomes" id="UP001576774"/>
    </source>
</evidence>
<dbReference type="Proteomes" id="UP001576774">
    <property type="component" value="Unassembled WGS sequence"/>
</dbReference>
<reference evidence="1 2" key="1">
    <citation type="submission" date="2024-09" db="EMBL/GenBank/DDBJ databases">
        <title>Floridaenema gen nov. (Aerosakkonemataceae, Aerosakkonematales ord. nov., Cyanobacteria) from benthic tropical and subtropical fresh waters, with the description of four new species.</title>
        <authorList>
            <person name="Moretto J.A."/>
            <person name="Berthold D.E."/>
            <person name="Lefler F.W."/>
            <person name="Huang I.-S."/>
            <person name="Laughinghouse H. IV."/>
        </authorList>
    </citation>
    <scope>NUCLEOTIDE SEQUENCE [LARGE SCALE GENOMIC DNA]</scope>
    <source>
        <strain evidence="1 2">BLCC-F46</strain>
    </source>
</reference>
<dbReference type="PANTHER" id="PTHR39550">
    <property type="entry name" value="SLL0658 PROTEIN"/>
    <property type="match status" value="1"/>
</dbReference>
<sequence length="158" mass="17586">MIVISDTSPILYLLLINQLDLLPRLYSNLIIPDVVQAEMQATGAPIVLQDWIAKPPQWLEIRTVPPGNYAPLQRLQAGEQAAILLAQSLQADLLIVDDLAARQIAQQLGIKITGLLGILGEAGRRKWIDFPETLKQLLQTTNFRVSPQLVEDLLKEFS</sequence>
<accession>A0ABV4XBJ2</accession>
<gene>
    <name evidence="1" type="ORF">ACE1CC_25180</name>
</gene>
<dbReference type="EMBL" id="JBHFNQ010000196">
    <property type="protein sequence ID" value="MFB2880157.1"/>
    <property type="molecule type" value="Genomic_DNA"/>
</dbReference>
<dbReference type="Pfam" id="PF11848">
    <property type="entry name" value="DUF3368"/>
    <property type="match status" value="1"/>
</dbReference>
<proteinExistence type="predicted"/>
<organism evidence="1 2">
    <name type="scientific">Floridaenema aerugineum BLCC-F46</name>
    <dbReference type="NCBI Taxonomy" id="3153654"/>
    <lineage>
        <taxon>Bacteria</taxon>
        <taxon>Bacillati</taxon>
        <taxon>Cyanobacteriota</taxon>
        <taxon>Cyanophyceae</taxon>
        <taxon>Oscillatoriophycideae</taxon>
        <taxon>Aerosakkonematales</taxon>
        <taxon>Aerosakkonemataceae</taxon>
        <taxon>Floridanema</taxon>
        <taxon>Floridanema aerugineum</taxon>
    </lineage>
</organism>
<keyword evidence="2" id="KW-1185">Reference proteome</keyword>
<evidence type="ECO:0000313" key="1">
    <source>
        <dbReference type="EMBL" id="MFB2880157.1"/>
    </source>
</evidence>
<dbReference type="InterPro" id="IPR021799">
    <property type="entry name" value="PIN-like_prokaryotic"/>
</dbReference>
<protein>
    <submittedName>
        <fullName evidence="1">DUF3368 domain-containing protein</fullName>
    </submittedName>
</protein>
<name>A0ABV4XBJ2_9CYAN</name>
<dbReference type="PANTHER" id="PTHR39550:SF1">
    <property type="entry name" value="SLL0658 PROTEIN"/>
    <property type="match status" value="1"/>
</dbReference>
<comment type="caution">
    <text evidence="1">The sequence shown here is derived from an EMBL/GenBank/DDBJ whole genome shotgun (WGS) entry which is preliminary data.</text>
</comment>
<dbReference type="RefSeq" id="WP_413273183.1">
    <property type="nucleotide sequence ID" value="NZ_JBHFNQ010000196.1"/>
</dbReference>